<evidence type="ECO:0000313" key="5">
    <source>
        <dbReference type="Proteomes" id="UP000695562"/>
    </source>
</evidence>
<dbReference type="GO" id="GO:0000028">
    <property type="term" value="P:ribosomal small subunit assembly"/>
    <property type="evidence" value="ECO:0007669"/>
    <property type="project" value="TreeGrafter"/>
</dbReference>
<organism evidence="4 5">
    <name type="scientific">Polysphondylium violaceum</name>
    <dbReference type="NCBI Taxonomy" id="133409"/>
    <lineage>
        <taxon>Eukaryota</taxon>
        <taxon>Amoebozoa</taxon>
        <taxon>Evosea</taxon>
        <taxon>Eumycetozoa</taxon>
        <taxon>Dictyostelia</taxon>
        <taxon>Dictyosteliales</taxon>
        <taxon>Dictyosteliaceae</taxon>
        <taxon>Polysphondylium</taxon>
    </lineage>
</organism>
<dbReference type="InterPro" id="IPR002222">
    <property type="entry name" value="Ribosomal_uS19"/>
</dbReference>
<dbReference type="EMBL" id="AJWJ01000123">
    <property type="protein sequence ID" value="KAF2074899.1"/>
    <property type="molecule type" value="Genomic_DNA"/>
</dbReference>
<proteinExistence type="inferred from homology"/>
<feature type="non-terminal residue" evidence="4">
    <location>
        <position position="1"/>
    </location>
</feature>
<dbReference type="PANTHER" id="PTHR11880">
    <property type="entry name" value="RIBOSOMAL PROTEIN S19P FAMILY MEMBER"/>
    <property type="match status" value="1"/>
</dbReference>
<dbReference type="GO" id="GO:0006412">
    <property type="term" value="P:translation"/>
    <property type="evidence" value="ECO:0007669"/>
    <property type="project" value="InterPro"/>
</dbReference>
<keyword evidence="3" id="KW-0687">Ribonucleoprotein</keyword>
<evidence type="ECO:0000256" key="1">
    <source>
        <dbReference type="ARBA" id="ARBA00007345"/>
    </source>
</evidence>
<gene>
    <name evidence="4" type="ORF">CYY_003776</name>
</gene>
<comment type="caution">
    <text evidence="4">The sequence shown here is derived from an EMBL/GenBank/DDBJ whole genome shotgun (WGS) entry which is preliminary data.</text>
</comment>
<keyword evidence="5" id="KW-1185">Reference proteome</keyword>
<dbReference type="GO" id="GO:0022627">
    <property type="term" value="C:cytosolic small ribosomal subunit"/>
    <property type="evidence" value="ECO:0007669"/>
    <property type="project" value="TreeGrafter"/>
</dbReference>
<dbReference type="GO" id="GO:0003735">
    <property type="term" value="F:structural constituent of ribosome"/>
    <property type="evidence" value="ECO:0007669"/>
    <property type="project" value="InterPro"/>
</dbReference>
<sequence>MADQIKKRTFKKFSYNGVALETLLELKEDKLAELFRCRARRKLKRDTPIKHVNFLKKCRAAKAAVTQVGEKPALVKTHAR</sequence>
<dbReference type="Proteomes" id="UP000695562">
    <property type="component" value="Unassembled WGS sequence"/>
</dbReference>
<dbReference type="AlphaFoldDB" id="A0A8J4PXX3"/>
<dbReference type="Gene3D" id="3.30.860.10">
    <property type="entry name" value="30s Ribosomal Protein S19, Chain A"/>
    <property type="match status" value="1"/>
</dbReference>
<dbReference type="PANTHER" id="PTHR11880:SF2">
    <property type="entry name" value="SMALL RIBOSOMAL SUBUNIT PROTEIN US19"/>
    <property type="match status" value="1"/>
</dbReference>
<evidence type="ECO:0000256" key="2">
    <source>
        <dbReference type="ARBA" id="ARBA00022980"/>
    </source>
</evidence>
<reference evidence="4" key="1">
    <citation type="submission" date="2020-01" db="EMBL/GenBank/DDBJ databases">
        <title>Development of genomics and gene disruption for Polysphondylium violaceum indicates a role for the polyketide synthase stlB in stalk morphogenesis.</title>
        <authorList>
            <person name="Narita B."/>
            <person name="Kawabe Y."/>
            <person name="Kin K."/>
            <person name="Saito T."/>
            <person name="Gibbs R."/>
            <person name="Kuspa A."/>
            <person name="Muzny D."/>
            <person name="Queller D."/>
            <person name="Richards S."/>
            <person name="Strassman J."/>
            <person name="Sucgang R."/>
            <person name="Worley K."/>
            <person name="Schaap P."/>
        </authorList>
    </citation>
    <scope>NUCLEOTIDE SEQUENCE</scope>
    <source>
        <strain evidence="4">QSvi11</strain>
    </source>
</reference>
<protein>
    <submittedName>
        <fullName evidence="4">Uncharacterized protein</fullName>
    </submittedName>
</protein>
<keyword evidence="2" id="KW-0689">Ribosomal protein</keyword>
<dbReference type="InterPro" id="IPR023575">
    <property type="entry name" value="Ribosomal_uS19_SF"/>
</dbReference>
<evidence type="ECO:0000256" key="3">
    <source>
        <dbReference type="ARBA" id="ARBA00023274"/>
    </source>
</evidence>
<name>A0A8J4PXX3_9MYCE</name>
<evidence type="ECO:0000313" key="4">
    <source>
        <dbReference type="EMBL" id="KAF2074899.1"/>
    </source>
</evidence>
<comment type="similarity">
    <text evidence="1">Belongs to the universal ribosomal protein uS19 family.</text>
</comment>
<accession>A0A8J4PXX3</accession>